<dbReference type="EMBL" id="JACHMY010000001">
    <property type="protein sequence ID" value="MBB5840840.1"/>
    <property type="molecule type" value="Genomic_DNA"/>
</dbReference>
<dbReference type="Pfam" id="PF14430">
    <property type="entry name" value="Imm1"/>
    <property type="match status" value="1"/>
</dbReference>
<dbReference type="Proteomes" id="UP000549971">
    <property type="component" value="Unassembled WGS sequence"/>
</dbReference>
<accession>A0A7W9MYW2</accession>
<name>A0A7W9MYW2_9ACTN</name>
<evidence type="ECO:0000313" key="1">
    <source>
        <dbReference type="EMBL" id="MBB5840840.1"/>
    </source>
</evidence>
<dbReference type="RefSeq" id="WP_184803483.1">
    <property type="nucleotide sequence ID" value="NZ_JACHMY010000001.1"/>
</dbReference>
<comment type="caution">
    <text evidence="1">The sequence shown here is derived from an EMBL/GenBank/DDBJ whole genome shotgun (WGS) entry which is preliminary data.</text>
</comment>
<protein>
    <recommendedName>
        <fullName evidence="3">Immunity protein Imm1</fullName>
    </recommendedName>
</protein>
<evidence type="ECO:0008006" key="3">
    <source>
        <dbReference type="Google" id="ProtNLM"/>
    </source>
</evidence>
<sequence length="141" mass="16097">MTKIRSYFTFAHEDDPVWITTPQDVDRLIDALLREPFENSVAALYVDGRTNEKGSTDHELLVAVNERDQVGGLRYLADTGSFYAAGERSRYDELTYYYMGSERPFPKDSELSLDLIRQAVKEFLTTGGDRPSDIEWNEATS</sequence>
<dbReference type="AlphaFoldDB" id="A0A7W9MYW2"/>
<dbReference type="InterPro" id="IPR025680">
    <property type="entry name" value="DddI"/>
</dbReference>
<keyword evidence="2" id="KW-1185">Reference proteome</keyword>
<proteinExistence type="predicted"/>
<gene>
    <name evidence="1" type="ORF">HDA39_007574</name>
</gene>
<organism evidence="1 2">
    <name type="scientific">Kribbella italica</name>
    <dbReference type="NCBI Taxonomy" id="1540520"/>
    <lineage>
        <taxon>Bacteria</taxon>
        <taxon>Bacillati</taxon>
        <taxon>Actinomycetota</taxon>
        <taxon>Actinomycetes</taxon>
        <taxon>Propionibacteriales</taxon>
        <taxon>Kribbellaceae</taxon>
        <taxon>Kribbella</taxon>
    </lineage>
</organism>
<reference evidence="1 2" key="1">
    <citation type="submission" date="2020-08" db="EMBL/GenBank/DDBJ databases">
        <title>Sequencing the genomes of 1000 actinobacteria strains.</title>
        <authorList>
            <person name="Klenk H.-P."/>
        </authorList>
    </citation>
    <scope>NUCLEOTIDE SEQUENCE [LARGE SCALE GENOMIC DNA]</scope>
    <source>
        <strain evidence="1 2">DSM 28967</strain>
    </source>
</reference>
<evidence type="ECO:0000313" key="2">
    <source>
        <dbReference type="Proteomes" id="UP000549971"/>
    </source>
</evidence>